<feature type="domain" description="GCVT N-terminal" evidence="1">
    <location>
        <begin position="8"/>
        <end position="240"/>
    </location>
</feature>
<keyword evidence="3" id="KW-1185">Reference proteome</keyword>
<dbReference type="RefSeq" id="WP_158587256.1">
    <property type="nucleotide sequence ID" value="NZ_JACOOU010000001.1"/>
</dbReference>
<protein>
    <submittedName>
        <fullName evidence="2">Aminomethyl transferase family protein</fullName>
    </submittedName>
</protein>
<dbReference type="Pfam" id="PF01571">
    <property type="entry name" value="GCV_T"/>
    <property type="match status" value="1"/>
</dbReference>
<organism evidence="2 3">
    <name type="scientific">Blautia celeris</name>
    <dbReference type="NCBI Taxonomy" id="2763026"/>
    <lineage>
        <taxon>Bacteria</taxon>
        <taxon>Bacillati</taxon>
        <taxon>Bacillota</taxon>
        <taxon>Clostridia</taxon>
        <taxon>Lachnospirales</taxon>
        <taxon>Lachnospiraceae</taxon>
        <taxon>Blautia</taxon>
    </lineage>
</organism>
<dbReference type="SUPFAM" id="SSF103025">
    <property type="entry name" value="Folate-binding domain"/>
    <property type="match status" value="1"/>
</dbReference>
<dbReference type="PANTHER" id="PTHR43757:SF2">
    <property type="entry name" value="AMINOMETHYLTRANSFERASE, MITOCHONDRIAL"/>
    <property type="match status" value="1"/>
</dbReference>
<accession>A0ABR7F757</accession>
<dbReference type="GO" id="GO:0016740">
    <property type="term" value="F:transferase activity"/>
    <property type="evidence" value="ECO:0007669"/>
    <property type="project" value="UniProtKB-KW"/>
</dbReference>
<keyword evidence="2" id="KW-0808">Transferase</keyword>
<evidence type="ECO:0000313" key="3">
    <source>
        <dbReference type="Proteomes" id="UP000654573"/>
    </source>
</evidence>
<evidence type="ECO:0000259" key="1">
    <source>
        <dbReference type="Pfam" id="PF01571"/>
    </source>
</evidence>
<proteinExistence type="predicted"/>
<reference evidence="2 3" key="1">
    <citation type="submission" date="2020-08" db="EMBL/GenBank/DDBJ databases">
        <title>Genome public.</title>
        <authorList>
            <person name="Liu C."/>
            <person name="Sun Q."/>
        </authorList>
    </citation>
    <scope>NUCLEOTIDE SEQUENCE [LARGE SCALE GENOMIC DNA]</scope>
    <source>
        <strain evidence="2 3">NSJ-34</strain>
    </source>
</reference>
<dbReference type="Proteomes" id="UP000654573">
    <property type="component" value="Unassembled WGS sequence"/>
</dbReference>
<gene>
    <name evidence="2" type="ORF">H8S76_02185</name>
</gene>
<name>A0ABR7F757_9FIRM</name>
<evidence type="ECO:0000313" key="2">
    <source>
        <dbReference type="EMBL" id="MBC5671042.1"/>
    </source>
</evidence>
<sequence length="339" mass="39734">MYKNIFKYDDMKRSEHMAVRTTVGWYFWTHQLLEISGPDVTAFLDYMYPNDITSLAVGRDRYTTMLDEQGEIIDDVVIMRMDKERYWVSTLYATKTDDWWYFHQGNFNVEWREITDEWEMYAVQGPKSRDLVESLVRDSVSNLKFFAHMDTEIDQMPCLINRSGFSGEKFGYEIYIHPENRDALEALIKPAAEKLGGKEVTEFQVMAWTLPTEANYYYMRDLAHTNPFETGLDKNINWKKEFIGKEALLEIREEGPTREMLGFEVPEPDIYIRSKQYGGPGEPVYLSGEEIGRVSKLVYSYMKDVNIGYILAQKGKLHVGDHIQIHGYEAVITEKNWMN</sequence>
<dbReference type="InterPro" id="IPR028896">
    <property type="entry name" value="GcvT/YgfZ/DmdA"/>
</dbReference>
<dbReference type="PIRSF" id="PIRSF006487">
    <property type="entry name" value="GcvT"/>
    <property type="match status" value="1"/>
</dbReference>
<comment type="caution">
    <text evidence="2">The sequence shown here is derived from an EMBL/GenBank/DDBJ whole genome shotgun (WGS) entry which is preliminary data.</text>
</comment>
<dbReference type="Gene3D" id="3.30.1360.120">
    <property type="entry name" value="Probable tRNA modification gtpase trme, domain 1"/>
    <property type="match status" value="1"/>
</dbReference>
<dbReference type="InterPro" id="IPR027266">
    <property type="entry name" value="TrmE/GcvT-like"/>
</dbReference>
<dbReference type="PANTHER" id="PTHR43757">
    <property type="entry name" value="AMINOMETHYLTRANSFERASE"/>
    <property type="match status" value="1"/>
</dbReference>
<dbReference type="InterPro" id="IPR006222">
    <property type="entry name" value="GCVT_N"/>
</dbReference>
<dbReference type="EMBL" id="JACOOU010000001">
    <property type="protein sequence ID" value="MBC5671042.1"/>
    <property type="molecule type" value="Genomic_DNA"/>
</dbReference>